<gene>
    <name evidence="2" type="ORF">PK_016</name>
</gene>
<evidence type="ECO:0000313" key="3">
    <source>
        <dbReference type="Proteomes" id="UP000032127"/>
    </source>
</evidence>
<evidence type="ECO:0008006" key="4">
    <source>
        <dbReference type="Google" id="ProtNLM"/>
    </source>
</evidence>
<dbReference type="Pfam" id="PF09979">
    <property type="entry name" value="DUF2213"/>
    <property type="match status" value="2"/>
</dbReference>
<dbReference type="PIRSF" id="PIRSF029215">
    <property type="entry name" value="UCP029215"/>
    <property type="match status" value="1"/>
</dbReference>
<accession>A0A0C5ACJ8</accession>
<sequence length="377" mass="41236">MMKRVQRFDTVKMKARFDENGFLVDTPIVARIGAQTYQTPTGPRVEFRPRSEVFDAESLASYQGKPITLGHKMVNAQNAKGLVVGSCSGAGKEEGIGVLVPVMIYDGESIEQAKKRVAAELSVGYTSVDIDRKGWGNNATGEYYFDEDLPENFEEMKNDSVSDWVRFDAVQTKIRVNHVALVFRGRAGIAKLNLDSEQEFPYDDDSNHKGAKTMIIKIDGVDVEVADNVGAYIAKLDAQVASATSQVTSITAERDALQAKVDGIEDEVAARVAKIKADEDAKQKVIAVVSAAGVKCDGLDVKAMKVAYIKEVDGRDLSDKEDSYIDASFDFIANSDKMAGNRSKVFGKKEDGEQKDKGGLPKLDGTEIIDPQAKFRR</sequence>
<dbReference type="OrthoDB" id="4812at10239"/>
<feature type="region of interest" description="Disordered" evidence="1">
    <location>
        <begin position="343"/>
        <end position="377"/>
    </location>
</feature>
<protein>
    <recommendedName>
        <fullName evidence="4">Capsid and scaffold protein</fullName>
    </recommendedName>
</protein>
<keyword evidence="3" id="KW-1185">Reference proteome</keyword>
<evidence type="ECO:0000256" key="1">
    <source>
        <dbReference type="SAM" id="MobiDB-lite"/>
    </source>
</evidence>
<dbReference type="GeneID" id="26624962"/>
<feature type="compositionally biased region" description="Basic and acidic residues" evidence="1">
    <location>
        <begin position="347"/>
        <end position="359"/>
    </location>
</feature>
<proteinExistence type="predicted"/>
<name>A0A0C5ACJ8_9CAUD</name>
<organism evidence="2 3">
    <name type="scientific">Klebsiella phage 1513</name>
    <dbReference type="NCBI Taxonomy" id="1610829"/>
    <lineage>
        <taxon>Viruses</taxon>
        <taxon>Duplodnaviria</taxon>
        <taxon>Heunggongvirae</taxon>
        <taxon>Uroviricota</taxon>
        <taxon>Caudoviricetes</taxon>
        <taxon>Drexlerviridae</taxon>
        <taxon>Webervirus</taxon>
        <taxon>Webervirus wv1513</taxon>
    </lineage>
</organism>
<dbReference type="Proteomes" id="UP000032127">
    <property type="component" value="Segment"/>
</dbReference>
<dbReference type="InterPro" id="IPR016913">
    <property type="entry name" value="UCP029215"/>
</dbReference>
<dbReference type="KEGG" id="vg:26624962"/>
<dbReference type="EMBL" id="KP658157">
    <property type="protein sequence ID" value="AJK28156.1"/>
    <property type="molecule type" value="Genomic_DNA"/>
</dbReference>
<dbReference type="RefSeq" id="YP_009197823.1">
    <property type="nucleotide sequence ID" value="NC_028786.1"/>
</dbReference>
<evidence type="ECO:0000313" key="2">
    <source>
        <dbReference type="EMBL" id="AJK28156.1"/>
    </source>
</evidence>
<reference evidence="2 3" key="1">
    <citation type="submission" date="2015-01" db="EMBL/GenBank/DDBJ databases">
        <title>Evaluation of the efficacy of a bacteriophage in the treatment of pneumonia induced by multidrug resistance Klebsiella pneumoniae in mice.</title>
        <authorList>
            <person name="Cao F."/>
            <person name="Wang X."/>
            <person name="Li Z."/>
            <person name="Wang L."/>
            <person name="Xu Y."/>
        </authorList>
    </citation>
    <scope>NUCLEOTIDE SEQUENCE [LARGE SCALE GENOMIC DNA]</scope>
</reference>